<dbReference type="Proteomes" id="UP000004705">
    <property type="component" value="Chromosome"/>
</dbReference>
<sequence>MTESANTRTKVDLRHAERLTIPWWDWPLPLVAAVLLAAQIQYAYPALPPWAPYALLVPVAVAVLVALSRVRVAVDGGDEPQLWVGDAHLPLHYVTSVDVIRKPDKRRALGPELDPAAFCVHKPWIRTMVRVHLDDPDDPTPYWVFSTRHPETLAALLTGSDTPTGRNARQDPERD</sequence>
<name>H8G3L0_9PSEU</name>
<evidence type="ECO:0008006" key="4">
    <source>
        <dbReference type="Google" id="ProtNLM"/>
    </source>
</evidence>
<reference evidence="2 3" key="1">
    <citation type="journal article" date="2012" name="Stand. Genomic Sci.">
        <title>Genome sequence of the soil bacterium Saccharomonospora azurea type strain (NA-128(T)).</title>
        <authorList>
            <person name="Klenk H.P."/>
            <person name="Held B."/>
            <person name="Lucas S."/>
            <person name="Lapidus A."/>
            <person name="Copeland A."/>
            <person name="Hammon N."/>
            <person name="Pitluck S."/>
            <person name="Goodwin L.A."/>
            <person name="Han C."/>
            <person name="Tapia R."/>
            <person name="Brambilla E.M."/>
            <person name="Potter G."/>
            <person name="Land M."/>
            <person name="Ivanova N."/>
            <person name="Rohde M."/>
            <person name="Goker M."/>
            <person name="Detter J.C."/>
            <person name="Kyrpides N.C."/>
            <person name="Woyke T."/>
        </authorList>
    </citation>
    <scope>NUCLEOTIDE SEQUENCE [LARGE SCALE GENOMIC DNA]</scope>
    <source>
        <strain evidence="2 3">NA-128</strain>
    </source>
</reference>
<organism evidence="2 3">
    <name type="scientific">Saccharomonospora azurea NA-128</name>
    <dbReference type="NCBI Taxonomy" id="882081"/>
    <lineage>
        <taxon>Bacteria</taxon>
        <taxon>Bacillati</taxon>
        <taxon>Actinomycetota</taxon>
        <taxon>Actinomycetes</taxon>
        <taxon>Pseudonocardiales</taxon>
        <taxon>Pseudonocardiaceae</taxon>
        <taxon>Saccharomonospora</taxon>
    </lineage>
</organism>
<dbReference type="AlphaFoldDB" id="H8G3L0"/>
<dbReference type="EMBL" id="CM001466">
    <property type="protein sequence ID" value="EHY88068.1"/>
    <property type="molecule type" value="Genomic_DNA"/>
</dbReference>
<dbReference type="Pfam" id="PF11292">
    <property type="entry name" value="DUF3093"/>
    <property type="match status" value="1"/>
</dbReference>
<evidence type="ECO:0000256" key="1">
    <source>
        <dbReference type="SAM" id="Phobius"/>
    </source>
</evidence>
<protein>
    <recommendedName>
        <fullName evidence="4">DUF3093 domain-containing protein</fullName>
    </recommendedName>
</protein>
<dbReference type="RefSeq" id="WP_005439439.1">
    <property type="nucleotide sequence ID" value="NZ_CM001466.1"/>
</dbReference>
<keyword evidence="1" id="KW-1133">Transmembrane helix</keyword>
<accession>H8G3L0</accession>
<dbReference type="InterPro" id="IPR021443">
    <property type="entry name" value="DUF3093"/>
</dbReference>
<feature type="transmembrane region" description="Helical" evidence="1">
    <location>
        <begin position="21"/>
        <end position="44"/>
    </location>
</feature>
<keyword evidence="1" id="KW-0812">Transmembrane</keyword>
<proteinExistence type="predicted"/>
<feature type="transmembrane region" description="Helical" evidence="1">
    <location>
        <begin position="50"/>
        <end position="67"/>
    </location>
</feature>
<keyword evidence="1" id="KW-0472">Membrane</keyword>
<evidence type="ECO:0000313" key="3">
    <source>
        <dbReference type="Proteomes" id="UP000004705"/>
    </source>
</evidence>
<keyword evidence="3" id="KW-1185">Reference proteome</keyword>
<dbReference type="HOGENOM" id="CLU_109360_0_0_11"/>
<gene>
    <name evidence="2" type="ORF">SacazDRAFT_01132</name>
</gene>
<evidence type="ECO:0000313" key="2">
    <source>
        <dbReference type="EMBL" id="EHY88068.1"/>
    </source>
</evidence>